<dbReference type="EMBL" id="FNGY01000009">
    <property type="protein sequence ID" value="SDN74927.1"/>
    <property type="molecule type" value="Genomic_DNA"/>
</dbReference>
<reference evidence="2" key="1">
    <citation type="submission" date="2016-10" db="EMBL/GenBank/DDBJ databases">
        <authorList>
            <person name="Varghese N."/>
            <person name="Submissions S."/>
        </authorList>
    </citation>
    <scope>NUCLEOTIDE SEQUENCE [LARGE SCALE GENOMIC DNA]</scope>
    <source>
        <strain evidence="2">DSM 19110</strain>
    </source>
</reference>
<evidence type="ECO:0000313" key="1">
    <source>
        <dbReference type="EMBL" id="SDN74927.1"/>
    </source>
</evidence>
<proteinExistence type="predicted"/>
<keyword evidence="2" id="KW-1185">Reference proteome</keyword>
<gene>
    <name evidence="1" type="ORF">SAMN05421820_109131</name>
</gene>
<sequence>MKINQVTAFLKKNTKDMNRRLKIGIIKQLRGFYGQNIKKVDGEKNNRKKEKAGKFPALSLRFWNYSNR</sequence>
<name>A0A1H0DXD7_9SPHI</name>
<organism evidence="1 2">
    <name type="scientific">Pedobacter steynii</name>
    <dbReference type="NCBI Taxonomy" id="430522"/>
    <lineage>
        <taxon>Bacteria</taxon>
        <taxon>Pseudomonadati</taxon>
        <taxon>Bacteroidota</taxon>
        <taxon>Sphingobacteriia</taxon>
        <taxon>Sphingobacteriales</taxon>
        <taxon>Sphingobacteriaceae</taxon>
        <taxon>Pedobacter</taxon>
    </lineage>
</organism>
<accession>A0A1H0DXD7</accession>
<evidence type="ECO:0000313" key="2">
    <source>
        <dbReference type="Proteomes" id="UP000183200"/>
    </source>
</evidence>
<protein>
    <submittedName>
        <fullName evidence="1">Uncharacterized protein</fullName>
    </submittedName>
</protein>
<dbReference type="Proteomes" id="UP000183200">
    <property type="component" value="Unassembled WGS sequence"/>
</dbReference>
<dbReference type="AlphaFoldDB" id="A0A1H0DXD7"/>